<proteinExistence type="predicted"/>
<name>A0A0E9R3W5_ANGAN</name>
<reference evidence="1" key="2">
    <citation type="journal article" date="2015" name="Fish Shellfish Immunol.">
        <title>Early steps in the European eel (Anguilla anguilla)-Vibrio vulnificus interaction in the gills: Role of the RtxA13 toxin.</title>
        <authorList>
            <person name="Callol A."/>
            <person name="Pajuelo D."/>
            <person name="Ebbesson L."/>
            <person name="Teles M."/>
            <person name="MacKenzie S."/>
            <person name="Amaro C."/>
        </authorList>
    </citation>
    <scope>NUCLEOTIDE SEQUENCE</scope>
</reference>
<organism evidence="1">
    <name type="scientific">Anguilla anguilla</name>
    <name type="common">European freshwater eel</name>
    <name type="synonym">Muraena anguilla</name>
    <dbReference type="NCBI Taxonomy" id="7936"/>
    <lineage>
        <taxon>Eukaryota</taxon>
        <taxon>Metazoa</taxon>
        <taxon>Chordata</taxon>
        <taxon>Craniata</taxon>
        <taxon>Vertebrata</taxon>
        <taxon>Euteleostomi</taxon>
        <taxon>Actinopterygii</taxon>
        <taxon>Neopterygii</taxon>
        <taxon>Teleostei</taxon>
        <taxon>Anguilliformes</taxon>
        <taxon>Anguillidae</taxon>
        <taxon>Anguilla</taxon>
    </lineage>
</organism>
<evidence type="ECO:0000313" key="1">
    <source>
        <dbReference type="EMBL" id="JAH23789.1"/>
    </source>
</evidence>
<protein>
    <submittedName>
        <fullName evidence="1">Uncharacterized protein</fullName>
    </submittedName>
</protein>
<dbReference type="EMBL" id="GBXM01084788">
    <property type="protein sequence ID" value="JAH23789.1"/>
    <property type="molecule type" value="Transcribed_RNA"/>
</dbReference>
<sequence>MSCQQMLSFIRSYLMGYIQW</sequence>
<dbReference type="AlphaFoldDB" id="A0A0E9R3W5"/>
<accession>A0A0E9R3W5</accession>
<reference evidence="1" key="1">
    <citation type="submission" date="2014-11" db="EMBL/GenBank/DDBJ databases">
        <authorList>
            <person name="Amaro Gonzalez C."/>
        </authorList>
    </citation>
    <scope>NUCLEOTIDE SEQUENCE</scope>
</reference>